<keyword evidence="4" id="KW-0004">4Fe-4S</keyword>
<keyword evidence="13" id="KW-1185">Reference proteome</keyword>
<keyword evidence="6" id="KW-0408">Iron</keyword>
<dbReference type="SUPFAM" id="SSF53920">
    <property type="entry name" value="Fe-only hydrogenase"/>
    <property type="match status" value="1"/>
</dbReference>
<comment type="similarity">
    <text evidence="1">Belongs to the NARF family.</text>
</comment>
<feature type="compositionally biased region" description="Low complexity" evidence="10">
    <location>
        <begin position="530"/>
        <end position="543"/>
    </location>
</feature>
<evidence type="ECO:0000313" key="12">
    <source>
        <dbReference type="EMBL" id="KAJ3570361.1"/>
    </source>
</evidence>
<keyword evidence="5" id="KW-0479">Metal-binding</keyword>
<comment type="function">
    <text evidence="8">Component of the cytosolic Fe/S protein assembly machinery. Required for maturation of extramitochondrial Fe/S proteins. May play a role in the transfer of pre-assembled Fe/S clusters to target apoproteins.</text>
</comment>
<feature type="domain" description="Iron hydrogenase large subunit C-terminal" evidence="11">
    <location>
        <begin position="157"/>
        <end position="522"/>
    </location>
</feature>
<evidence type="ECO:0000256" key="3">
    <source>
        <dbReference type="ARBA" id="ARBA00017073"/>
    </source>
</evidence>
<keyword evidence="7" id="KW-0411">Iron-sulfur</keyword>
<comment type="caution">
    <text evidence="12">The sequence shown here is derived from an EMBL/GenBank/DDBJ whole genome shotgun (WGS) entry which is preliminary data.</text>
</comment>
<feature type="region of interest" description="Disordered" evidence="10">
    <location>
        <begin position="530"/>
        <end position="566"/>
    </location>
</feature>
<evidence type="ECO:0000256" key="2">
    <source>
        <dbReference type="ARBA" id="ARBA00015854"/>
    </source>
</evidence>
<dbReference type="FunFam" id="3.30.70.20:FF:000042">
    <property type="entry name" value="Cytosolic Fe-S cluster assembly factor NAR1"/>
    <property type="match status" value="1"/>
</dbReference>
<evidence type="ECO:0000256" key="1">
    <source>
        <dbReference type="ARBA" id="ARBA00006596"/>
    </source>
</evidence>
<dbReference type="InterPro" id="IPR009016">
    <property type="entry name" value="Fe_hydrogenase"/>
</dbReference>
<dbReference type="EMBL" id="JANIEX010000241">
    <property type="protein sequence ID" value="KAJ3570361.1"/>
    <property type="molecule type" value="Genomic_DNA"/>
</dbReference>
<proteinExistence type="inferred from homology"/>
<evidence type="ECO:0000256" key="7">
    <source>
        <dbReference type="ARBA" id="ARBA00023014"/>
    </source>
</evidence>
<organism evidence="12 13">
    <name type="scientific">Leucocoprinus birnbaumii</name>
    <dbReference type="NCBI Taxonomy" id="56174"/>
    <lineage>
        <taxon>Eukaryota</taxon>
        <taxon>Fungi</taxon>
        <taxon>Dikarya</taxon>
        <taxon>Basidiomycota</taxon>
        <taxon>Agaricomycotina</taxon>
        <taxon>Agaricomycetes</taxon>
        <taxon>Agaricomycetidae</taxon>
        <taxon>Agaricales</taxon>
        <taxon>Agaricineae</taxon>
        <taxon>Agaricaceae</taxon>
        <taxon>Leucocoprinus</taxon>
    </lineage>
</organism>
<dbReference type="GO" id="GO:0046872">
    <property type="term" value="F:metal ion binding"/>
    <property type="evidence" value="ECO:0007669"/>
    <property type="project" value="UniProtKB-KW"/>
</dbReference>
<evidence type="ECO:0000256" key="4">
    <source>
        <dbReference type="ARBA" id="ARBA00022485"/>
    </source>
</evidence>
<protein>
    <recommendedName>
        <fullName evidence="2">Cytosolic Fe-S cluster assembly factor NAR1</fullName>
    </recommendedName>
    <alternativeName>
        <fullName evidence="3">Cytosolic Fe-S cluster assembly factor nar1</fullName>
    </alternativeName>
    <alternativeName>
        <fullName evidence="9">Nuclear architecture-related protein 1</fullName>
    </alternativeName>
</protein>
<accession>A0AAD5VUL7</accession>
<dbReference type="Gene3D" id="3.40.950.10">
    <property type="entry name" value="Fe-only Hydrogenase (Larger Subunit), Chain L, domain 3"/>
    <property type="match status" value="1"/>
</dbReference>
<dbReference type="InterPro" id="IPR004108">
    <property type="entry name" value="Fe_hydrogenase_lsu_C"/>
</dbReference>
<evidence type="ECO:0000313" key="13">
    <source>
        <dbReference type="Proteomes" id="UP001213000"/>
    </source>
</evidence>
<evidence type="ECO:0000256" key="8">
    <source>
        <dbReference type="ARBA" id="ARBA00025099"/>
    </source>
</evidence>
<dbReference type="PANTHER" id="PTHR11615">
    <property type="entry name" value="NITRATE, FORMATE, IRON DEHYDROGENASE"/>
    <property type="match status" value="1"/>
</dbReference>
<sequence>MAFSGALTLTDLNDFITPSQACIKPVEQANKPKTQERDAGTAATEIHIDESGSYYEVSRNGMTADAGGGGNTEGVGQGRKLEQAQISLNDCLACSGCITSAESVLITLQSHTEVLSVLSNDQDERIPIISIAPQSLASLAAAYSSRTNPTTASSVNGTSSQLTPREIFHRIREFCTSILGFAYVFDTNFARHLALKEHVDEFLERKKGSQSMNGDTIVPVSNETHLPLPMLASACPGWICYAEKAHSEMLPFISRTKSPQQVMGTLVKKWIGRRLGKQPNEIYHVSVMPCYDKKLEASRQDFFDEIFQTREVDCVVTTGELELMMKELGWDLGSGTLISPGTALPTSTIPVKRNLSTQNLPSIEIPELITHPGTSSGSYLHAIINHLISTSPVPLSLNVKAIRNADYEEFILRETCSLDNDSDTSGKVVFKGIKCYGFRNLQNVVRKIGRERGVRVGSGAAGRLGTSRSRGVAAGRAVRAARKGQGQGNNEIGNSNAVAEEEEKKFDYVEVMACPGGCVNGGGQLRPPALTPSTSSLTSTTVSGDVDAEGYKRDWDGEGVAPSVSSKWGDREWTKKVEEVYWRDTRLDHESWEKSIADQLVDEIIKELCAGDDDERKRLFRTGYRAVESDVIGLAVKW</sequence>
<dbReference type="AlphaFoldDB" id="A0AAD5VUL7"/>
<evidence type="ECO:0000256" key="6">
    <source>
        <dbReference type="ARBA" id="ARBA00023004"/>
    </source>
</evidence>
<dbReference type="InterPro" id="IPR050340">
    <property type="entry name" value="Cytosolic_Fe-S_CAF"/>
</dbReference>
<gene>
    <name evidence="12" type="ORF">NP233_g4460</name>
</gene>
<evidence type="ECO:0000256" key="9">
    <source>
        <dbReference type="ARBA" id="ARBA00031269"/>
    </source>
</evidence>
<evidence type="ECO:0000256" key="5">
    <source>
        <dbReference type="ARBA" id="ARBA00022723"/>
    </source>
</evidence>
<dbReference type="Proteomes" id="UP001213000">
    <property type="component" value="Unassembled WGS sequence"/>
</dbReference>
<reference evidence="12" key="1">
    <citation type="submission" date="2022-07" db="EMBL/GenBank/DDBJ databases">
        <title>Genome Sequence of Leucocoprinus birnbaumii.</title>
        <authorList>
            <person name="Buettner E."/>
        </authorList>
    </citation>
    <scope>NUCLEOTIDE SEQUENCE</scope>
    <source>
        <strain evidence="12">VT141</strain>
    </source>
</reference>
<name>A0AAD5VUL7_9AGAR</name>
<evidence type="ECO:0000256" key="10">
    <source>
        <dbReference type="SAM" id="MobiDB-lite"/>
    </source>
</evidence>
<dbReference type="GO" id="GO:0051539">
    <property type="term" value="F:4 iron, 4 sulfur cluster binding"/>
    <property type="evidence" value="ECO:0007669"/>
    <property type="project" value="UniProtKB-KW"/>
</dbReference>
<evidence type="ECO:0000259" key="11">
    <source>
        <dbReference type="Pfam" id="PF02906"/>
    </source>
</evidence>
<dbReference type="Pfam" id="PF02906">
    <property type="entry name" value="Fe_hyd_lg_C"/>
    <property type="match status" value="1"/>
</dbReference>